<keyword evidence="1" id="KW-0472">Membrane</keyword>
<sequence>MSRFHLHERRIRAKACETGAKRGTPFVYTATETEALKTLRYMEQQTDFPLFLQKKEEKATSFLEGDLKITSTPADKLQEPVVDNKLYKPKSQGPGDAPPKLPKLGFLQTKPESGVPLLPLANLKHRDDAPLRRPVPYVHRAVRPHGHPIRRTPTVWSLRRKCTLTICFAVLTLISVIALIVLLYARQILQSSDIEILGSRVDNHQEEIQTHSADIAVLDV</sequence>
<feature type="transmembrane region" description="Helical" evidence="1">
    <location>
        <begin position="164"/>
        <end position="185"/>
    </location>
</feature>
<reference evidence="2" key="1">
    <citation type="submission" date="2014-11" db="EMBL/GenBank/DDBJ databases">
        <authorList>
            <person name="Otto D Thomas"/>
            <person name="Naeem Raeece"/>
        </authorList>
    </citation>
    <scope>NUCLEOTIDE SEQUENCE</scope>
</reference>
<accession>A0A0G4G8S2</accession>
<keyword evidence="1" id="KW-1133">Transmembrane helix</keyword>
<dbReference type="AlphaFoldDB" id="A0A0G4G8S2"/>
<dbReference type="VEuPathDB" id="CryptoDB:Cvel_4365"/>
<keyword evidence="1" id="KW-0812">Transmembrane</keyword>
<protein>
    <submittedName>
        <fullName evidence="2">Uncharacterized protein</fullName>
    </submittedName>
</protein>
<dbReference type="EMBL" id="CDMZ01000992">
    <property type="protein sequence ID" value="CEM25239.1"/>
    <property type="molecule type" value="Genomic_DNA"/>
</dbReference>
<gene>
    <name evidence="2" type="ORF">Cvel_4365</name>
</gene>
<evidence type="ECO:0000256" key="1">
    <source>
        <dbReference type="SAM" id="Phobius"/>
    </source>
</evidence>
<proteinExistence type="predicted"/>
<organism evidence="2">
    <name type="scientific">Chromera velia CCMP2878</name>
    <dbReference type="NCBI Taxonomy" id="1169474"/>
    <lineage>
        <taxon>Eukaryota</taxon>
        <taxon>Sar</taxon>
        <taxon>Alveolata</taxon>
        <taxon>Colpodellida</taxon>
        <taxon>Chromeraceae</taxon>
        <taxon>Chromera</taxon>
    </lineage>
</organism>
<name>A0A0G4G8S2_9ALVE</name>
<evidence type="ECO:0000313" key="2">
    <source>
        <dbReference type="EMBL" id="CEM25239.1"/>
    </source>
</evidence>